<evidence type="ECO:0000313" key="2">
    <source>
        <dbReference type="EMBL" id="MBL4933676.1"/>
    </source>
</evidence>
<reference evidence="2" key="1">
    <citation type="submission" date="2021-01" db="EMBL/GenBank/DDBJ databases">
        <title>Genome public.</title>
        <authorList>
            <person name="Liu C."/>
            <person name="Sun Q."/>
        </authorList>
    </citation>
    <scope>NUCLEOTIDE SEQUENCE</scope>
    <source>
        <strain evidence="2">YIM B02565</strain>
    </source>
</reference>
<protein>
    <submittedName>
        <fullName evidence="2">Uncharacterized protein</fullName>
    </submittedName>
</protein>
<organism evidence="2 3">
    <name type="scientific">Clostridium paridis</name>
    <dbReference type="NCBI Taxonomy" id="2803863"/>
    <lineage>
        <taxon>Bacteria</taxon>
        <taxon>Bacillati</taxon>
        <taxon>Bacillota</taxon>
        <taxon>Clostridia</taxon>
        <taxon>Eubacteriales</taxon>
        <taxon>Clostridiaceae</taxon>
        <taxon>Clostridium</taxon>
    </lineage>
</organism>
<keyword evidence="3" id="KW-1185">Reference proteome</keyword>
<feature type="transmembrane region" description="Helical" evidence="1">
    <location>
        <begin position="55"/>
        <end position="72"/>
    </location>
</feature>
<sequence length="90" mass="10804">MQIDCNFSRSEFVEAQCDNYFNTNDYLLREFFSIYFIPFILFGVVYLVFKHNVLMFILSIIFFYLLVISFGSKKQRNIFGVLKDIKKEGR</sequence>
<dbReference type="EMBL" id="JAESWA010000027">
    <property type="protein sequence ID" value="MBL4933676.1"/>
    <property type="molecule type" value="Genomic_DNA"/>
</dbReference>
<dbReference type="Proteomes" id="UP000623681">
    <property type="component" value="Unassembled WGS sequence"/>
</dbReference>
<feature type="transmembrane region" description="Helical" evidence="1">
    <location>
        <begin position="31"/>
        <end position="49"/>
    </location>
</feature>
<keyword evidence="1" id="KW-0812">Transmembrane</keyword>
<dbReference type="RefSeq" id="WP_202769116.1">
    <property type="nucleotide sequence ID" value="NZ_JAESWA010000027.1"/>
</dbReference>
<comment type="caution">
    <text evidence="2">The sequence shown here is derived from an EMBL/GenBank/DDBJ whole genome shotgun (WGS) entry which is preliminary data.</text>
</comment>
<keyword evidence="1" id="KW-1133">Transmembrane helix</keyword>
<dbReference type="AlphaFoldDB" id="A0A937FKE9"/>
<evidence type="ECO:0000313" key="3">
    <source>
        <dbReference type="Proteomes" id="UP000623681"/>
    </source>
</evidence>
<gene>
    <name evidence="2" type="ORF">JK634_17985</name>
</gene>
<keyword evidence="1" id="KW-0472">Membrane</keyword>
<proteinExistence type="predicted"/>
<evidence type="ECO:0000256" key="1">
    <source>
        <dbReference type="SAM" id="Phobius"/>
    </source>
</evidence>
<accession>A0A937FKE9</accession>
<name>A0A937FKE9_9CLOT</name>